<feature type="compositionally biased region" description="Basic and acidic residues" evidence="1">
    <location>
        <begin position="258"/>
        <end position="269"/>
    </location>
</feature>
<accession>A0AAE9F6Y2</accession>
<evidence type="ECO:0000256" key="1">
    <source>
        <dbReference type="SAM" id="MobiDB-lite"/>
    </source>
</evidence>
<sequence>MTNHQSKSSSGFDGNGTFHAKDCKEDGNYFLADHYNIQRQQNGNREHTSSGTSRNGSKYYGEDGRQPPQFGAGWSKVLFSANGLRSESTASGEDRHPSDGFHRSQSKNRDRSRPREFGRGWSVENCKENDGGIPMKDAQGHGASDSGNWIHGNVKVGSRMFEKDGCPIGNISFHEGVHSGQYEARQQRTSSYQRSESNRTRVKSESAYSNATGRGASEDNYYGYQQEMGNYGVTNYHVGKKDSYSAANKSFNAQPMTKTRESSECDSRRSYSNHADVSYGWNEGTGYKGRLDSLEYHHKKWRSVSRHAGDNYRKENHPSSHQMDNHYGYQGMPSDGRRNSRNNSHSSNGSRHYSHGYNNQHHAGSHHSGSYNGPSTVNSRGGQAAFSKSALGHPFDLHKAVSGDCEENLWVTPSENDAITDCVYESELDDDVFEQVAAPDAEPIADVSQFGYQNATVDDYTRADSESTDTKIKRKFDKCFAELESEFEEVEPKRSTPCQVPMSWNVFKFGGDVYDLTEIGTEFDSFDIKADWRKPMTYPYYFNGDGWSDGAIWALTKLTQLTKSHDNLYAESANEWKDTEFNANKLRRNSEPYNLRPIVHKTGTDVSNAGEYRQEVSIVADPTWRHATRLPKATFPDTAEPLKYAGKYFAHDGVVSEMPFLHIQCGIAKYRSLSGALVPMPPNFQFDLIPTRTHPVGSIPSGIYQFVAKNNPLYKAFKSSNCIQNMQRVYNNQPVDMHNPTMDVFDSFMADIRSDIGSGKLVTRVAHVAHQANI</sequence>
<feature type="compositionally biased region" description="Basic and acidic residues" evidence="1">
    <location>
        <begin position="92"/>
        <end position="118"/>
    </location>
</feature>
<dbReference type="EMBL" id="CP092625">
    <property type="protein sequence ID" value="UMM39496.1"/>
    <property type="molecule type" value="Genomic_DNA"/>
</dbReference>
<name>A0AAE9F6Y2_CAEBR</name>
<feature type="compositionally biased region" description="Polar residues" evidence="1">
    <location>
        <begin position="358"/>
        <end position="381"/>
    </location>
</feature>
<evidence type="ECO:0000313" key="3">
    <source>
        <dbReference type="Proteomes" id="UP000829354"/>
    </source>
</evidence>
<feature type="compositionally biased region" description="Basic and acidic residues" evidence="1">
    <location>
        <begin position="307"/>
        <end position="318"/>
    </location>
</feature>
<feature type="compositionally biased region" description="Low complexity" evidence="1">
    <location>
        <begin position="341"/>
        <end position="357"/>
    </location>
</feature>
<feature type="region of interest" description="Disordered" evidence="1">
    <location>
        <begin position="34"/>
        <end position="148"/>
    </location>
</feature>
<feature type="region of interest" description="Disordered" evidence="1">
    <location>
        <begin position="249"/>
        <end position="283"/>
    </location>
</feature>
<reference evidence="2 3" key="1">
    <citation type="submission" date="2022-04" db="EMBL/GenBank/DDBJ databases">
        <title>Chromosome-level reference genomes for two strains of Caenorhabditis briggsae: an improved platform for comparative genomics.</title>
        <authorList>
            <person name="Stevens L."/>
            <person name="Andersen E."/>
        </authorList>
    </citation>
    <scope>NUCLEOTIDE SEQUENCE [LARGE SCALE GENOMIC DNA]</scope>
    <source>
        <strain evidence="2">VX34</strain>
        <tissue evidence="2">Whole-organism</tissue>
    </source>
</reference>
<keyword evidence="3" id="KW-1185">Reference proteome</keyword>
<feature type="region of interest" description="Disordered" evidence="1">
    <location>
        <begin position="307"/>
        <end position="382"/>
    </location>
</feature>
<dbReference type="Proteomes" id="UP000829354">
    <property type="component" value="Chromosome X"/>
</dbReference>
<feature type="compositionally biased region" description="Polar residues" evidence="1">
    <location>
        <begin position="37"/>
        <end position="56"/>
    </location>
</feature>
<gene>
    <name evidence="2" type="ORF">L5515_016532</name>
</gene>
<dbReference type="AlphaFoldDB" id="A0AAE9F6Y2"/>
<organism evidence="2 3">
    <name type="scientific">Caenorhabditis briggsae</name>
    <dbReference type="NCBI Taxonomy" id="6238"/>
    <lineage>
        <taxon>Eukaryota</taxon>
        <taxon>Metazoa</taxon>
        <taxon>Ecdysozoa</taxon>
        <taxon>Nematoda</taxon>
        <taxon>Chromadorea</taxon>
        <taxon>Rhabditida</taxon>
        <taxon>Rhabditina</taxon>
        <taxon>Rhabditomorpha</taxon>
        <taxon>Rhabditoidea</taxon>
        <taxon>Rhabditidae</taxon>
        <taxon>Peloderinae</taxon>
        <taxon>Caenorhabditis</taxon>
    </lineage>
</organism>
<proteinExistence type="predicted"/>
<evidence type="ECO:0000313" key="2">
    <source>
        <dbReference type="EMBL" id="UMM39496.1"/>
    </source>
</evidence>
<feature type="region of interest" description="Disordered" evidence="1">
    <location>
        <begin position="177"/>
        <end position="217"/>
    </location>
</feature>
<protein>
    <submittedName>
        <fullName evidence="2">Uncharacterized protein</fullName>
    </submittedName>
</protein>